<evidence type="ECO:0000313" key="7">
    <source>
        <dbReference type="Proteomes" id="UP000076738"/>
    </source>
</evidence>
<dbReference type="SUPFAM" id="SSF52799">
    <property type="entry name" value="(Phosphotyrosine protein) phosphatases II"/>
    <property type="match status" value="1"/>
</dbReference>
<dbReference type="PROSITE" id="PS50056">
    <property type="entry name" value="TYR_PHOSPHATASE_2"/>
    <property type="match status" value="1"/>
</dbReference>
<accession>A0A167P6J0</accession>
<reference evidence="6 7" key="1">
    <citation type="journal article" date="2016" name="Mol. Biol. Evol.">
        <title>Comparative Genomics of Early-Diverging Mushroom-Forming Fungi Provides Insights into the Origins of Lignocellulose Decay Capabilities.</title>
        <authorList>
            <person name="Nagy L.G."/>
            <person name="Riley R."/>
            <person name="Tritt A."/>
            <person name="Adam C."/>
            <person name="Daum C."/>
            <person name="Floudas D."/>
            <person name="Sun H."/>
            <person name="Yadav J.S."/>
            <person name="Pangilinan J."/>
            <person name="Larsson K.H."/>
            <person name="Matsuura K."/>
            <person name="Barry K."/>
            <person name="Labutti K."/>
            <person name="Kuo R."/>
            <person name="Ohm R.A."/>
            <person name="Bhattacharya S.S."/>
            <person name="Shirouzu T."/>
            <person name="Yoshinaga Y."/>
            <person name="Martin F.M."/>
            <person name="Grigoriev I.V."/>
            <person name="Hibbett D.S."/>
        </authorList>
    </citation>
    <scope>NUCLEOTIDE SEQUENCE [LARGE SCALE GENOMIC DNA]</scope>
    <source>
        <strain evidence="6 7">TUFC12733</strain>
    </source>
</reference>
<dbReference type="Pfam" id="PF22784">
    <property type="entry name" value="PTP-SAK"/>
    <property type="match status" value="1"/>
</dbReference>
<dbReference type="PANTHER" id="PTHR12305:SF81">
    <property type="entry name" value="PHOSPHATIDYLINOSITOL 3,4,5-TRISPHOSPHATE 3-PHOSPHATASE AND DUAL-SPECIFICITY PROTEIN PHOSPHATASE PTEN"/>
    <property type="match status" value="1"/>
</dbReference>
<evidence type="ECO:0000313" key="6">
    <source>
        <dbReference type="EMBL" id="KZO98465.1"/>
    </source>
</evidence>
<dbReference type="GO" id="GO:0046856">
    <property type="term" value="P:phosphatidylinositol dephosphorylation"/>
    <property type="evidence" value="ECO:0007669"/>
    <property type="project" value="TreeGrafter"/>
</dbReference>
<dbReference type="PANTHER" id="PTHR12305">
    <property type="entry name" value="PHOSPHATASE WITH HOMOLOGY TO TENSIN"/>
    <property type="match status" value="1"/>
</dbReference>
<dbReference type="Proteomes" id="UP000076738">
    <property type="component" value="Unassembled WGS sequence"/>
</dbReference>
<dbReference type="GO" id="GO:0005886">
    <property type="term" value="C:plasma membrane"/>
    <property type="evidence" value="ECO:0007669"/>
    <property type="project" value="TreeGrafter"/>
</dbReference>
<feature type="compositionally biased region" description="Acidic residues" evidence="3">
    <location>
        <begin position="177"/>
        <end position="187"/>
    </location>
</feature>
<dbReference type="GO" id="GO:0005634">
    <property type="term" value="C:nucleus"/>
    <property type="evidence" value="ECO:0007669"/>
    <property type="project" value="TreeGrafter"/>
</dbReference>
<dbReference type="InterPro" id="IPR051281">
    <property type="entry name" value="Dual-spec_lipid-protein_phosph"/>
</dbReference>
<dbReference type="GO" id="GO:0042995">
    <property type="term" value="C:cell projection"/>
    <property type="evidence" value="ECO:0007669"/>
    <property type="project" value="TreeGrafter"/>
</dbReference>
<dbReference type="InterPro" id="IPR029023">
    <property type="entry name" value="Tensin_phosphatase"/>
</dbReference>
<feature type="domain" description="Phosphatase tensin-type" evidence="5">
    <location>
        <begin position="16"/>
        <end position="307"/>
    </location>
</feature>
<evidence type="ECO:0000256" key="1">
    <source>
        <dbReference type="ARBA" id="ARBA00013015"/>
    </source>
</evidence>
<feature type="domain" description="Tyrosine specific protein phosphatases" evidence="4">
    <location>
        <begin position="103"/>
        <end position="147"/>
    </location>
</feature>
<dbReference type="EMBL" id="KV417275">
    <property type="protein sequence ID" value="KZO98465.1"/>
    <property type="molecule type" value="Genomic_DNA"/>
</dbReference>
<dbReference type="OrthoDB" id="5632at2759"/>
<dbReference type="GO" id="GO:0048870">
    <property type="term" value="P:cell motility"/>
    <property type="evidence" value="ECO:0007669"/>
    <property type="project" value="TreeGrafter"/>
</dbReference>
<keyword evidence="2" id="KW-0378">Hydrolase</keyword>
<evidence type="ECO:0000256" key="3">
    <source>
        <dbReference type="SAM" id="MobiDB-lite"/>
    </source>
</evidence>
<name>A0A167P6J0_CALVF</name>
<keyword evidence="7" id="KW-1185">Reference proteome</keyword>
<dbReference type="PROSITE" id="PS00383">
    <property type="entry name" value="TYR_PHOSPHATASE_1"/>
    <property type="match status" value="1"/>
</dbReference>
<dbReference type="STRING" id="1330018.A0A167P6J0"/>
<dbReference type="GO" id="GO:0005829">
    <property type="term" value="C:cytosol"/>
    <property type="evidence" value="ECO:0007669"/>
    <property type="project" value="TreeGrafter"/>
</dbReference>
<proteinExistence type="predicted"/>
<dbReference type="EC" id="3.1.3.67" evidence="1"/>
<organism evidence="6 7">
    <name type="scientific">Calocera viscosa (strain TUFC12733)</name>
    <dbReference type="NCBI Taxonomy" id="1330018"/>
    <lineage>
        <taxon>Eukaryota</taxon>
        <taxon>Fungi</taxon>
        <taxon>Dikarya</taxon>
        <taxon>Basidiomycota</taxon>
        <taxon>Agaricomycotina</taxon>
        <taxon>Dacrymycetes</taxon>
        <taxon>Dacrymycetales</taxon>
        <taxon>Dacrymycetaceae</taxon>
        <taxon>Calocera</taxon>
    </lineage>
</organism>
<sequence length="579" mass="64495">MSGFARKIVSGGKARFKDKELNVDLDLVYLTDRIIIMGYPASGVAALYRNSRHDARRFIEHRHADKYWVFNFCPLTENTYDPSFFRGHVSRYPFPDHHAPPLALLALAVREMHAWLSADPERVIVVHCKAGKGRSGTLACAYLLTLETPAGPTLQRSLNAKEWTGRRAEELLRQAEEELTDEEDVEVGGEAGSLREVGKGEVPDLPVPVEDGEEVESSRRTDTPGSMGSADVLPLAAPTAAGSGEPVPRSSSPSLESVLELHTQRRMRAKKPRPTTSEGKPVKKKYGVSISSQRRFLQYWALLISGTFPPRFWTLPPVPQQNVLLKSITVRMKPAPRAGRTAVSLLSAALSRFSSQRPAGEVWASISRYDPRFEEMLEGKERETRDGERGVGRSKFGGSLREELEEGEWDKRKMIRSFARVGSASAVNEVGNNILTYNLQPISPEQWLKVNKAGRQSTESRPPEEQLASSEPAVEGTPTDATPEAADDESYEVASMQSTLSSQPGVYSHRSILMDECRAVRVKLFHGQVPMGWFWFIPAFEMMHASDGVCRYKLQRSELDFALGPGAWIIDVETEMQWA</sequence>
<dbReference type="GO" id="GO:0051896">
    <property type="term" value="P:regulation of phosphatidylinositol 3-kinase/protein kinase B signal transduction"/>
    <property type="evidence" value="ECO:0007669"/>
    <property type="project" value="TreeGrafter"/>
</dbReference>
<feature type="non-terminal residue" evidence="6">
    <location>
        <position position="1"/>
    </location>
</feature>
<dbReference type="PROSITE" id="PS51181">
    <property type="entry name" value="PPASE_TENSIN"/>
    <property type="match status" value="1"/>
</dbReference>
<gene>
    <name evidence="6" type="ORF">CALVIDRAFT_511880</name>
</gene>
<dbReference type="InterPro" id="IPR029021">
    <property type="entry name" value="Prot-tyrosine_phosphatase-like"/>
</dbReference>
<evidence type="ECO:0000259" key="5">
    <source>
        <dbReference type="PROSITE" id="PS51181"/>
    </source>
</evidence>
<evidence type="ECO:0000259" key="4">
    <source>
        <dbReference type="PROSITE" id="PS50056"/>
    </source>
</evidence>
<dbReference type="GO" id="GO:0043491">
    <property type="term" value="P:phosphatidylinositol 3-kinase/protein kinase B signal transduction"/>
    <property type="evidence" value="ECO:0007669"/>
    <property type="project" value="TreeGrafter"/>
</dbReference>
<evidence type="ECO:0000256" key="2">
    <source>
        <dbReference type="ARBA" id="ARBA00022801"/>
    </source>
</evidence>
<dbReference type="GO" id="GO:0016314">
    <property type="term" value="F:phosphatidylinositol-3,4,5-trisphosphate 3-phosphatase activity"/>
    <property type="evidence" value="ECO:0007669"/>
    <property type="project" value="UniProtKB-EC"/>
</dbReference>
<dbReference type="InterPro" id="IPR057023">
    <property type="entry name" value="PTP-SAK"/>
</dbReference>
<feature type="region of interest" description="Disordered" evidence="3">
    <location>
        <begin position="177"/>
        <end position="283"/>
    </location>
</feature>
<feature type="compositionally biased region" description="Basic residues" evidence="3">
    <location>
        <begin position="264"/>
        <end position="273"/>
    </location>
</feature>
<dbReference type="InterPro" id="IPR000387">
    <property type="entry name" value="Tyr_Pase_dom"/>
</dbReference>
<dbReference type="AlphaFoldDB" id="A0A167P6J0"/>
<protein>
    <recommendedName>
        <fullName evidence="1">phosphatidylinositol-3,4,5-trisphosphate 3-phosphatase</fullName>
        <ecNumber evidence="1">3.1.3.67</ecNumber>
    </recommendedName>
</protein>
<dbReference type="Gene3D" id="3.90.190.10">
    <property type="entry name" value="Protein tyrosine phosphatase superfamily"/>
    <property type="match status" value="1"/>
</dbReference>
<feature type="region of interest" description="Disordered" evidence="3">
    <location>
        <begin position="451"/>
        <end position="489"/>
    </location>
</feature>
<dbReference type="GO" id="GO:0004725">
    <property type="term" value="F:protein tyrosine phosphatase activity"/>
    <property type="evidence" value="ECO:0007669"/>
    <property type="project" value="TreeGrafter"/>
</dbReference>
<feature type="compositionally biased region" description="Low complexity" evidence="3">
    <location>
        <begin position="245"/>
        <end position="261"/>
    </location>
</feature>
<dbReference type="InterPro" id="IPR016130">
    <property type="entry name" value="Tyr_Pase_AS"/>
</dbReference>